<sequence length="124" mass="13322">MTGLDRLIWSELPRHNRRESRLDGTGLLDGGGLGIYRKQLPISFRLVAARVSVCMAPVTCGAAPCAPYGLLHDLVACVATPRASLDDSTSGCMTGVHASQQTAPYMSARMRQLQSACYTVDNKP</sequence>
<dbReference type="EMBL" id="QGKX02001290">
    <property type="protein sequence ID" value="KAF3541352.1"/>
    <property type="molecule type" value="Genomic_DNA"/>
</dbReference>
<evidence type="ECO:0000313" key="2">
    <source>
        <dbReference type="Proteomes" id="UP000712600"/>
    </source>
</evidence>
<organism evidence="1 2">
    <name type="scientific">Brassica cretica</name>
    <name type="common">Mustard</name>
    <dbReference type="NCBI Taxonomy" id="69181"/>
    <lineage>
        <taxon>Eukaryota</taxon>
        <taxon>Viridiplantae</taxon>
        <taxon>Streptophyta</taxon>
        <taxon>Embryophyta</taxon>
        <taxon>Tracheophyta</taxon>
        <taxon>Spermatophyta</taxon>
        <taxon>Magnoliopsida</taxon>
        <taxon>eudicotyledons</taxon>
        <taxon>Gunneridae</taxon>
        <taxon>Pentapetalae</taxon>
        <taxon>rosids</taxon>
        <taxon>malvids</taxon>
        <taxon>Brassicales</taxon>
        <taxon>Brassicaceae</taxon>
        <taxon>Brassiceae</taxon>
        <taxon>Brassica</taxon>
    </lineage>
</organism>
<reference evidence="1" key="1">
    <citation type="submission" date="2019-12" db="EMBL/GenBank/DDBJ databases">
        <title>Genome sequencing and annotation of Brassica cretica.</title>
        <authorList>
            <person name="Studholme D.J."/>
            <person name="Sarris P."/>
        </authorList>
    </citation>
    <scope>NUCLEOTIDE SEQUENCE</scope>
    <source>
        <strain evidence="1">PFS-109/04</strain>
        <tissue evidence="1">Leaf</tissue>
    </source>
</reference>
<accession>A0A8S9QNF4</accession>
<evidence type="ECO:0000313" key="1">
    <source>
        <dbReference type="EMBL" id="KAF3541352.1"/>
    </source>
</evidence>
<gene>
    <name evidence="1" type="ORF">F2Q69_00024246</name>
</gene>
<dbReference type="AlphaFoldDB" id="A0A8S9QNF4"/>
<proteinExistence type="predicted"/>
<comment type="caution">
    <text evidence="1">The sequence shown here is derived from an EMBL/GenBank/DDBJ whole genome shotgun (WGS) entry which is preliminary data.</text>
</comment>
<protein>
    <submittedName>
        <fullName evidence="1">Uncharacterized protein</fullName>
    </submittedName>
</protein>
<dbReference type="Proteomes" id="UP000712600">
    <property type="component" value="Unassembled WGS sequence"/>
</dbReference>
<name>A0A8S9QNF4_BRACR</name>